<protein>
    <submittedName>
        <fullName evidence="1">RCG46832</fullName>
    </submittedName>
</protein>
<dbReference type="Proteomes" id="UP000234681">
    <property type="component" value="Chromosome 18"/>
</dbReference>
<proteinExistence type="predicted"/>
<name>A6IX78_RAT</name>
<reference evidence="2" key="1">
    <citation type="submission" date="2005-09" db="EMBL/GenBank/DDBJ databases">
        <authorList>
            <person name="Mural R.J."/>
            <person name="Li P.W."/>
            <person name="Adams M.D."/>
            <person name="Amanatides P.G."/>
            <person name="Baden-Tillson H."/>
            <person name="Barnstead M."/>
            <person name="Chin S.H."/>
            <person name="Dew I."/>
            <person name="Evans C.A."/>
            <person name="Ferriera S."/>
            <person name="Flanigan M."/>
            <person name="Fosler C."/>
            <person name="Glodek A."/>
            <person name="Gu Z."/>
            <person name="Holt R.A."/>
            <person name="Jennings D."/>
            <person name="Kraft C.L."/>
            <person name="Lu F."/>
            <person name="Nguyen T."/>
            <person name="Nusskern D.R."/>
            <person name="Pfannkoch C.M."/>
            <person name="Sitter C."/>
            <person name="Sutton G.G."/>
            <person name="Venter J.C."/>
            <person name="Wang Z."/>
            <person name="Woodage T."/>
            <person name="Zheng X.H."/>
            <person name="Zhong F."/>
        </authorList>
    </citation>
    <scope>NUCLEOTIDE SEQUENCE [LARGE SCALE GENOMIC DNA]</scope>
    <source>
        <strain>BN</strain>
        <strain evidence="2">Sprague-Dawley</strain>
    </source>
</reference>
<accession>A6IX78</accession>
<organism evidence="1 2">
    <name type="scientific">Rattus norvegicus</name>
    <name type="common">Rat</name>
    <dbReference type="NCBI Taxonomy" id="10116"/>
    <lineage>
        <taxon>Eukaryota</taxon>
        <taxon>Metazoa</taxon>
        <taxon>Chordata</taxon>
        <taxon>Craniata</taxon>
        <taxon>Vertebrata</taxon>
        <taxon>Euteleostomi</taxon>
        <taxon>Mammalia</taxon>
        <taxon>Eutheria</taxon>
        <taxon>Euarchontoglires</taxon>
        <taxon>Glires</taxon>
        <taxon>Rodentia</taxon>
        <taxon>Myomorpha</taxon>
        <taxon>Muroidea</taxon>
        <taxon>Muridae</taxon>
        <taxon>Murinae</taxon>
        <taxon>Rattus</taxon>
    </lineage>
</organism>
<dbReference type="AlphaFoldDB" id="A6IX78"/>
<evidence type="ECO:0000313" key="2">
    <source>
        <dbReference type="Proteomes" id="UP000234681"/>
    </source>
</evidence>
<dbReference type="EMBL" id="CH473971">
    <property type="protein sequence ID" value="EDM14509.1"/>
    <property type="molecule type" value="Genomic_DNA"/>
</dbReference>
<gene>
    <name evidence="1" type="ORF">rCG_46832</name>
</gene>
<sequence length="38" mass="4515">MYTYSELCKLALTQGQLNYFNSPFSLLLICKKRKKKEN</sequence>
<evidence type="ECO:0000313" key="1">
    <source>
        <dbReference type="EMBL" id="EDM14509.1"/>
    </source>
</evidence>